<proteinExistence type="predicted"/>
<evidence type="ECO:0000259" key="1">
    <source>
        <dbReference type="Pfam" id="PF00535"/>
    </source>
</evidence>
<dbReference type="EMBL" id="CP003587">
    <property type="protein sequence ID" value="AGY58410.1"/>
    <property type="molecule type" value="Genomic_DNA"/>
</dbReference>
<gene>
    <name evidence="2" type="primary">waaE</name>
    <name evidence="2" type="ORF">GKIL_2164</name>
</gene>
<dbReference type="PANTHER" id="PTHR43630">
    <property type="entry name" value="POLY-BETA-1,6-N-ACETYL-D-GLUCOSAMINE SYNTHASE"/>
    <property type="match status" value="1"/>
</dbReference>
<dbReference type="STRING" id="1183438.GKIL_2164"/>
<dbReference type="InterPro" id="IPR001173">
    <property type="entry name" value="Glyco_trans_2-like"/>
</dbReference>
<reference evidence="2 3" key="1">
    <citation type="journal article" date="2013" name="PLoS ONE">
        <title>Cultivation and Complete Genome Sequencing of Gloeobacter kilaueensis sp. nov., from a Lava Cave in Kilauea Caldera, Hawai'i.</title>
        <authorList>
            <person name="Saw J.H."/>
            <person name="Schatz M."/>
            <person name="Brown M.V."/>
            <person name="Kunkel D.D."/>
            <person name="Foster J.S."/>
            <person name="Shick H."/>
            <person name="Christensen S."/>
            <person name="Hou S."/>
            <person name="Wan X."/>
            <person name="Donachie S.P."/>
        </authorList>
    </citation>
    <scope>NUCLEOTIDE SEQUENCE [LARGE SCALE GENOMIC DNA]</scope>
    <source>
        <strain evidence="3">JS</strain>
    </source>
</reference>
<dbReference type="HOGENOM" id="CLU_065962_0_0_3"/>
<keyword evidence="3" id="KW-1185">Reference proteome</keyword>
<name>U5QL71_GLOK1</name>
<protein>
    <submittedName>
        <fullName evidence="2">Glycosyl transferase family 2</fullName>
    </submittedName>
</protein>
<dbReference type="SUPFAM" id="SSF53448">
    <property type="entry name" value="Nucleotide-diphospho-sugar transferases"/>
    <property type="match status" value="1"/>
</dbReference>
<dbReference type="KEGG" id="glj:GKIL_2164"/>
<evidence type="ECO:0000313" key="2">
    <source>
        <dbReference type="EMBL" id="AGY58410.1"/>
    </source>
</evidence>
<dbReference type="GO" id="GO:0016740">
    <property type="term" value="F:transferase activity"/>
    <property type="evidence" value="ECO:0007669"/>
    <property type="project" value="UniProtKB-KW"/>
</dbReference>
<accession>U5QL71</accession>
<sequence length="275" mass="31686">MAVSIVILTLNEAADLPGCLESIGWCDDIHLVDSGSCDGTLELAVAAGVRCYEHPFSSFGKQRNWALDHCQFAHEWILFLDADERATPAFARAIEGATAAAGASIAGYYCCWKLMLDGHWLRRTDGFPRWQFRLLRWGRVRFCDFGHGQKEDRVQGQLAYLSEPYLHYAFSKGWGQWLSRHNRYSDLEAAERLRANVSWQELLARDPSVRNKALKPLLSRLPGWPLWRFLIMYVFKLGFLEGRAALTYCIHLAYYEFLIQVKMDELRRGRCLDRT</sequence>
<dbReference type="AlphaFoldDB" id="U5QL71"/>
<dbReference type="Pfam" id="PF00535">
    <property type="entry name" value="Glycos_transf_2"/>
    <property type="match status" value="1"/>
</dbReference>
<dbReference type="Gene3D" id="3.90.550.10">
    <property type="entry name" value="Spore Coat Polysaccharide Biosynthesis Protein SpsA, Chain A"/>
    <property type="match status" value="1"/>
</dbReference>
<dbReference type="PANTHER" id="PTHR43630:SF2">
    <property type="entry name" value="GLYCOSYLTRANSFERASE"/>
    <property type="match status" value="1"/>
</dbReference>
<keyword evidence="2" id="KW-0808">Transferase</keyword>
<organism evidence="2 3">
    <name type="scientific">Gloeobacter kilaueensis (strain ATCC BAA-2537 / CCAP 1431/1 / ULC 316 / JS1)</name>
    <dbReference type="NCBI Taxonomy" id="1183438"/>
    <lineage>
        <taxon>Bacteria</taxon>
        <taxon>Bacillati</taxon>
        <taxon>Cyanobacteriota</taxon>
        <taxon>Cyanophyceae</taxon>
        <taxon>Gloeobacterales</taxon>
        <taxon>Gloeobacteraceae</taxon>
        <taxon>Gloeobacter</taxon>
    </lineage>
</organism>
<dbReference type="InterPro" id="IPR029044">
    <property type="entry name" value="Nucleotide-diphossugar_trans"/>
</dbReference>
<dbReference type="Proteomes" id="UP000017396">
    <property type="component" value="Chromosome"/>
</dbReference>
<dbReference type="OrthoDB" id="9815923at2"/>
<dbReference type="CDD" id="cd02511">
    <property type="entry name" value="Beta4Glucosyltransferase"/>
    <property type="match status" value="1"/>
</dbReference>
<feature type="domain" description="Glycosyltransferase 2-like" evidence="1">
    <location>
        <begin position="4"/>
        <end position="90"/>
    </location>
</feature>
<dbReference type="eggNOG" id="COG0463">
    <property type="taxonomic scope" value="Bacteria"/>
</dbReference>
<evidence type="ECO:0000313" key="3">
    <source>
        <dbReference type="Proteomes" id="UP000017396"/>
    </source>
</evidence>